<dbReference type="InterPro" id="IPR029058">
    <property type="entry name" value="AB_hydrolase_fold"/>
</dbReference>
<dbReference type="Proteomes" id="UP001152795">
    <property type="component" value="Unassembled WGS sequence"/>
</dbReference>
<protein>
    <submittedName>
        <fullName evidence="2">Uncharacterized protein</fullName>
    </submittedName>
</protein>
<name>A0A7D9ED19_PARCT</name>
<gene>
    <name evidence="2" type="ORF">PACLA_8A047993</name>
</gene>
<dbReference type="AlphaFoldDB" id="A0A7D9ED19"/>
<dbReference type="SUPFAM" id="SSF53474">
    <property type="entry name" value="alpha/beta-Hydrolases"/>
    <property type="match status" value="1"/>
</dbReference>
<reference evidence="2" key="1">
    <citation type="submission" date="2020-04" db="EMBL/GenBank/DDBJ databases">
        <authorList>
            <person name="Alioto T."/>
            <person name="Alioto T."/>
            <person name="Gomez Garrido J."/>
        </authorList>
    </citation>
    <scope>NUCLEOTIDE SEQUENCE</scope>
    <source>
        <strain evidence="2">A484AB</strain>
    </source>
</reference>
<comment type="caution">
    <text evidence="2">The sequence shown here is derived from an EMBL/GenBank/DDBJ whole genome shotgun (WGS) entry which is preliminary data.</text>
</comment>
<evidence type="ECO:0000256" key="1">
    <source>
        <dbReference type="ARBA" id="ARBA00005598"/>
    </source>
</evidence>
<accession>A0A7D9ED19</accession>
<proteinExistence type="inferred from homology"/>
<evidence type="ECO:0000313" key="2">
    <source>
        <dbReference type="EMBL" id="CAB4005497.1"/>
    </source>
</evidence>
<dbReference type="InterPro" id="IPR004142">
    <property type="entry name" value="NDRG"/>
</dbReference>
<dbReference type="EMBL" id="CACRXK020005219">
    <property type="protein sequence ID" value="CAB4005497.1"/>
    <property type="molecule type" value="Genomic_DNA"/>
</dbReference>
<dbReference type="PANTHER" id="PTHR11034">
    <property type="entry name" value="N-MYC DOWNSTREAM REGULATED"/>
    <property type="match status" value="1"/>
</dbReference>
<evidence type="ECO:0000313" key="3">
    <source>
        <dbReference type="Proteomes" id="UP001152795"/>
    </source>
</evidence>
<dbReference type="Pfam" id="PF03096">
    <property type="entry name" value="Ndr"/>
    <property type="match status" value="1"/>
</dbReference>
<sequence>MDNLADSVDSVVEHFGLTDVVGFGVGAGANILARYALKHPSKPLGLILVEPSAGKAPLLEKAEEKIRSWQLETKGFSEQVNHYFVHHHFGKKHGKPDMASVDEYIKTLTDCFNPHNLALFVHAYMQRSDITHEVKNIECPVLVINGDLSPHHKDSEKFFSHLNKRTCNILRLDDCGSDPLDEKPLQSAEGVLLFIQGLGLVPTLRTRSMSGTSLGSGKSDDEDNTNKEQTVQA</sequence>
<comment type="similarity">
    <text evidence="1">Belongs to the NDRG family.</text>
</comment>
<organism evidence="2 3">
    <name type="scientific">Paramuricea clavata</name>
    <name type="common">Red gorgonian</name>
    <name type="synonym">Violescent sea-whip</name>
    <dbReference type="NCBI Taxonomy" id="317549"/>
    <lineage>
        <taxon>Eukaryota</taxon>
        <taxon>Metazoa</taxon>
        <taxon>Cnidaria</taxon>
        <taxon>Anthozoa</taxon>
        <taxon>Octocorallia</taxon>
        <taxon>Malacalcyonacea</taxon>
        <taxon>Plexauridae</taxon>
        <taxon>Paramuricea</taxon>
    </lineage>
</organism>
<keyword evidence="3" id="KW-1185">Reference proteome</keyword>
<dbReference type="Gene3D" id="3.40.50.1820">
    <property type="entry name" value="alpha/beta hydrolase"/>
    <property type="match status" value="1"/>
</dbReference>